<reference evidence="1" key="1">
    <citation type="submission" date="2015-10" db="EMBL/GenBank/DDBJ databases">
        <title>Description of Candidatus Tenderia electrophaga gen. nov, sp. nov., an Uncultivated Electroautotroph from a Biocathode Enrichment.</title>
        <authorList>
            <person name="Eddie B.J."/>
            <person name="Malanoski A.P."/>
            <person name="Wang Z."/>
            <person name="Hall R.J."/>
            <person name="Oh S.D."/>
            <person name="Heiner C."/>
            <person name="Lin B."/>
            <person name="Strycharz-Glaven S.M."/>
        </authorList>
    </citation>
    <scope>NUCLEOTIDE SEQUENCE [LARGE SCALE GENOMIC DNA]</scope>
    <source>
        <strain evidence="1">NRL1</strain>
    </source>
</reference>
<proteinExistence type="predicted"/>
<dbReference type="SUPFAM" id="SSF51556">
    <property type="entry name" value="Metallo-dependent hydrolases"/>
    <property type="match status" value="1"/>
</dbReference>
<gene>
    <name evidence="1" type="ORF">Tel_07360</name>
</gene>
<dbReference type="InterPro" id="IPR032466">
    <property type="entry name" value="Metal_Hydrolase"/>
</dbReference>
<keyword evidence="2" id="KW-1185">Reference proteome</keyword>
<dbReference type="AlphaFoldDB" id="A0A0S2TCV3"/>
<dbReference type="Proteomes" id="UP000055136">
    <property type="component" value="Chromosome"/>
</dbReference>
<evidence type="ECO:0000313" key="2">
    <source>
        <dbReference type="Proteomes" id="UP000055136"/>
    </source>
</evidence>
<dbReference type="Gene3D" id="3.20.20.140">
    <property type="entry name" value="Metal-dependent hydrolases"/>
    <property type="match status" value="1"/>
</dbReference>
<evidence type="ECO:0000313" key="1">
    <source>
        <dbReference type="EMBL" id="ALP52988.1"/>
    </source>
</evidence>
<name>A0A0S2TCV3_9GAMM</name>
<protein>
    <recommendedName>
        <fullName evidence="3">Amidohydrolase</fullName>
    </recommendedName>
</protein>
<organism evidence="1 2">
    <name type="scientific">Candidatus Tenderia electrophaga</name>
    <dbReference type="NCBI Taxonomy" id="1748243"/>
    <lineage>
        <taxon>Bacteria</taxon>
        <taxon>Pseudomonadati</taxon>
        <taxon>Pseudomonadota</taxon>
        <taxon>Gammaproteobacteria</taxon>
        <taxon>Candidatus Tenderiales</taxon>
        <taxon>Candidatus Tenderiaceae</taxon>
        <taxon>Candidatus Tenderia</taxon>
    </lineage>
</organism>
<evidence type="ECO:0008006" key="3">
    <source>
        <dbReference type="Google" id="ProtNLM"/>
    </source>
</evidence>
<dbReference type="EMBL" id="CP013099">
    <property type="protein sequence ID" value="ALP52988.1"/>
    <property type="molecule type" value="Genomic_DNA"/>
</dbReference>
<dbReference type="STRING" id="1748243.Tel_07360"/>
<dbReference type="KEGG" id="tee:Tel_07360"/>
<sequence length="408" mass="46131">MINRRHFLVLLGLFGLAAVGLRYWPRQGWWNPCLEGPIPAALLQHELLQAAWQGIDPNQVWDSHVHIAGVGDGASGIHIDPDMRSPLHPIQYAQFQFYLDAACVDDVDSIDAAYVARLLHLQRGFQSRSRLMLLALDYRHDQAGRAQPQQSQLYVPNEYAAALHRRHPEAFEWIASVHPYREDCVEALAWAAAHGARAVKWLPSLMAIDPASKRCDAFYAALRRHNLPLLTHAGSEYALDVFGSQRFNHPLLLRYPLEQGVTVIVAHCASLGSAPDLDKSPHAPARHNMEFFARLMAEQDYEGQLYGDIAAITTVNRSLDVIQTLFTREQWQHRLINGSDYPIPGVMPLYALERYVAAGVLSREAARLLTEIRRYNVLLFDFLLKRSLCFDGARLGAQVFETRRLFSV</sequence>
<accession>A0A0S2TCV3</accession>